<name>A0A5Q2FDT0_9ACTN</name>
<accession>A0A5Q2FDT0</accession>
<sequence>MAPGEGSVGPRTHGQEGWSTNGRFGHRPNGVKSATDTASWTSSPVVSGSDYWGVRMIGKLYLPTSGSWGVRVVSDGGVRVSIDDTVVIDDWTDGPSRSHPAYSLNNTTTAGVPHRLSIDYYHLGGATADFTLFMTPAGGRRRLMSRSTSSPAMVSRPVPPPTMRRRAT</sequence>
<evidence type="ECO:0000256" key="1">
    <source>
        <dbReference type="SAM" id="MobiDB-lite"/>
    </source>
</evidence>
<dbReference type="SMART" id="SM00758">
    <property type="entry name" value="PA14"/>
    <property type="match status" value="1"/>
</dbReference>
<reference evidence="3 4" key="1">
    <citation type="submission" date="2019-10" db="EMBL/GenBank/DDBJ databases">
        <title>Genomic analysis of Raineyella sp. CBA3103.</title>
        <authorList>
            <person name="Roh S.W."/>
        </authorList>
    </citation>
    <scope>NUCLEOTIDE SEQUENCE [LARGE SCALE GENOMIC DNA]</scope>
    <source>
        <strain evidence="3 4">CBA3103</strain>
    </source>
</reference>
<dbReference type="InterPro" id="IPR037524">
    <property type="entry name" value="PA14/GLEYA"/>
</dbReference>
<keyword evidence="4" id="KW-1185">Reference proteome</keyword>
<protein>
    <recommendedName>
        <fullName evidence="2">PA14 domain-containing protein</fullName>
    </recommendedName>
</protein>
<dbReference type="Proteomes" id="UP000386847">
    <property type="component" value="Chromosome"/>
</dbReference>
<evidence type="ECO:0000313" key="3">
    <source>
        <dbReference type="EMBL" id="QGF23604.1"/>
    </source>
</evidence>
<feature type="region of interest" description="Disordered" evidence="1">
    <location>
        <begin position="143"/>
        <end position="168"/>
    </location>
</feature>
<dbReference type="EMBL" id="CP045725">
    <property type="protein sequence ID" value="QGF23604.1"/>
    <property type="molecule type" value="Genomic_DNA"/>
</dbReference>
<feature type="domain" description="PA14" evidence="2">
    <location>
        <begin position="5"/>
        <end position="148"/>
    </location>
</feature>
<feature type="region of interest" description="Disordered" evidence="1">
    <location>
        <begin position="1"/>
        <end position="44"/>
    </location>
</feature>
<dbReference type="Gene3D" id="3.90.182.10">
    <property type="entry name" value="Toxin - Anthrax Protective Antigen,domain 1"/>
    <property type="match status" value="1"/>
</dbReference>
<proteinExistence type="predicted"/>
<evidence type="ECO:0000313" key="4">
    <source>
        <dbReference type="Proteomes" id="UP000386847"/>
    </source>
</evidence>
<evidence type="ECO:0000259" key="2">
    <source>
        <dbReference type="PROSITE" id="PS51820"/>
    </source>
</evidence>
<dbReference type="AlphaFoldDB" id="A0A5Q2FDT0"/>
<dbReference type="Pfam" id="PF07691">
    <property type="entry name" value="PA14"/>
    <property type="match status" value="1"/>
</dbReference>
<dbReference type="RefSeq" id="WP_153572134.1">
    <property type="nucleotide sequence ID" value="NZ_CP045725.1"/>
</dbReference>
<feature type="compositionally biased region" description="Polar residues" evidence="1">
    <location>
        <begin position="32"/>
        <end position="44"/>
    </location>
</feature>
<organism evidence="3 4">
    <name type="scientific">Raineyella fluvialis</name>
    <dbReference type="NCBI Taxonomy" id="2662261"/>
    <lineage>
        <taxon>Bacteria</taxon>
        <taxon>Bacillati</taxon>
        <taxon>Actinomycetota</taxon>
        <taxon>Actinomycetes</taxon>
        <taxon>Propionibacteriales</taxon>
        <taxon>Propionibacteriaceae</taxon>
        <taxon>Raineyella</taxon>
    </lineage>
</organism>
<dbReference type="SUPFAM" id="SSF56988">
    <property type="entry name" value="Anthrax protective antigen"/>
    <property type="match status" value="1"/>
</dbReference>
<dbReference type="KEGG" id="rain:Rai3103_07920"/>
<dbReference type="PROSITE" id="PS51820">
    <property type="entry name" value="PA14"/>
    <property type="match status" value="1"/>
</dbReference>
<gene>
    <name evidence="3" type="ORF">Rai3103_07920</name>
</gene>
<dbReference type="InterPro" id="IPR011658">
    <property type="entry name" value="PA14_dom"/>
</dbReference>